<protein>
    <recommendedName>
        <fullName evidence="7">Endoribonuclease YoeB</fullName>
    </recommendedName>
    <alternativeName>
        <fullName evidence="6">Putative mRNA interferase YoeB</fullName>
    </alternativeName>
</protein>
<evidence type="ECO:0000256" key="3">
    <source>
        <dbReference type="ARBA" id="ARBA00022722"/>
    </source>
</evidence>
<name>A0A0V8QGL8_9FIRM</name>
<gene>
    <name evidence="8" type="ORF">ASU35_17960</name>
</gene>
<accession>A0A0V8QGL8</accession>
<dbReference type="OrthoDB" id="9801102at2"/>
<dbReference type="Gene3D" id="3.30.2310.20">
    <property type="entry name" value="RelE-like"/>
    <property type="match status" value="1"/>
</dbReference>
<evidence type="ECO:0000313" key="9">
    <source>
        <dbReference type="Proteomes" id="UP000054874"/>
    </source>
</evidence>
<evidence type="ECO:0000313" key="8">
    <source>
        <dbReference type="EMBL" id="KSV59752.1"/>
    </source>
</evidence>
<dbReference type="InterPro" id="IPR009614">
    <property type="entry name" value="YoeB_toxin"/>
</dbReference>
<evidence type="ECO:0000256" key="1">
    <source>
        <dbReference type="ARBA" id="ARBA00008172"/>
    </source>
</evidence>
<dbReference type="AlphaFoldDB" id="A0A0V8QGL8"/>
<dbReference type="SUPFAM" id="SSF143011">
    <property type="entry name" value="RelE-like"/>
    <property type="match status" value="1"/>
</dbReference>
<keyword evidence="4" id="KW-0255">Endonuclease</keyword>
<comment type="caution">
    <text evidence="8">The sequence shown here is derived from an EMBL/GenBank/DDBJ whole genome shotgun (WGS) entry which is preliminary data.</text>
</comment>
<keyword evidence="5" id="KW-0378">Hydrolase</keyword>
<organism evidence="8 9">
    <name type="scientific">Acetivibrio ethanolgignens</name>
    <dbReference type="NCBI Taxonomy" id="290052"/>
    <lineage>
        <taxon>Bacteria</taxon>
        <taxon>Bacillati</taxon>
        <taxon>Bacillota</taxon>
        <taxon>Clostridia</taxon>
        <taxon>Eubacteriales</taxon>
        <taxon>Oscillospiraceae</taxon>
        <taxon>Acetivibrio</taxon>
    </lineage>
</organism>
<keyword evidence="2" id="KW-1277">Toxin-antitoxin system</keyword>
<dbReference type="Proteomes" id="UP000054874">
    <property type="component" value="Unassembled WGS sequence"/>
</dbReference>
<dbReference type="GO" id="GO:0004519">
    <property type="term" value="F:endonuclease activity"/>
    <property type="evidence" value="ECO:0007669"/>
    <property type="project" value="UniProtKB-KW"/>
</dbReference>
<evidence type="ECO:0000256" key="6">
    <source>
        <dbReference type="ARBA" id="ARBA00030388"/>
    </source>
</evidence>
<reference evidence="8 9" key="1">
    <citation type="submission" date="2015-11" db="EMBL/GenBank/DDBJ databases">
        <title>Butyribacter intestini gen. nov., sp. nov., a butyric acid-producing bacterium of the family Lachnospiraceae isolated from the human faeces.</title>
        <authorList>
            <person name="Zou Y."/>
            <person name="Xue W."/>
            <person name="Luo G."/>
            <person name="Lv M."/>
        </authorList>
    </citation>
    <scope>NUCLEOTIDE SEQUENCE [LARGE SCALE GENOMIC DNA]</scope>
    <source>
        <strain evidence="8 9">ACET-33324</strain>
    </source>
</reference>
<dbReference type="InterPro" id="IPR035093">
    <property type="entry name" value="RelE/ParE_toxin_dom_sf"/>
</dbReference>
<dbReference type="GO" id="GO:0006401">
    <property type="term" value="P:RNA catabolic process"/>
    <property type="evidence" value="ECO:0007669"/>
    <property type="project" value="InterPro"/>
</dbReference>
<comment type="similarity">
    <text evidence="1">Belongs to the YoeB family.</text>
</comment>
<dbReference type="GO" id="GO:0045892">
    <property type="term" value="P:negative regulation of DNA-templated transcription"/>
    <property type="evidence" value="ECO:0007669"/>
    <property type="project" value="TreeGrafter"/>
</dbReference>
<keyword evidence="9" id="KW-1185">Reference proteome</keyword>
<evidence type="ECO:0000256" key="2">
    <source>
        <dbReference type="ARBA" id="ARBA00022649"/>
    </source>
</evidence>
<sequence length="89" mass="10594">MRMNKVFTENGWKDYVYWQTEDRKTLKKINSLIEDICRNGNEGIGKPEPLTGNLAGFWSRRINDKDRLIYKIDEANVYILACRYHYSDT</sequence>
<evidence type="ECO:0000256" key="4">
    <source>
        <dbReference type="ARBA" id="ARBA00022759"/>
    </source>
</evidence>
<dbReference type="GO" id="GO:0016787">
    <property type="term" value="F:hydrolase activity"/>
    <property type="evidence" value="ECO:0007669"/>
    <property type="project" value="UniProtKB-KW"/>
</dbReference>
<dbReference type="NCBIfam" id="TIGR02116">
    <property type="entry name" value="toxin_Txe_YoeB"/>
    <property type="match status" value="1"/>
</dbReference>
<evidence type="ECO:0000256" key="7">
    <source>
        <dbReference type="ARBA" id="ARBA00050056"/>
    </source>
</evidence>
<evidence type="ECO:0000256" key="5">
    <source>
        <dbReference type="ARBA" id="ARBA00022801"/>
    </source>
</evidence>
<dbReference type="PANTHER" id="PTHR38039:SF1">
    <property type="entry name" value="TOXIN YOEB"/>
    <property type="match status" value="1"/>
</dbReference>
<dbReference type="STRING" id="290052.ASU35_17960"/>
<keyword evidence="3" id="KW-0540">Nuclease</keyword>
<dbReference type="Pfam" id="PF06769">
    <property type="entry name" value="YoeB_toxin"/>
    <property type="match status" value="1"/>
</dbReference>
<proteinExistence type="inferred from homology"/>
<dbReference type="EMBL" id="LNAM01000096">
    <property type="protein sequence ID" value="KSV59752.1"/>
    <property type="molecule type" value="Genomic_DNA"/>
</dbReference>
<dbReference type="PANTHER" id="PTHR38039">
    <property type="entry name" value="TOXIN YOEB"/>
    <property type="match status" value="1"/>
</dbReference>